<evidence type="ECO:0000313" key="1">
    <source>
        <dbReference type="EMBL" id="CAK65120.1"/>
    </source>
</evidence>
<dbReference type="RefSeq" id="XP_052287125.1">
    <property type="nucleotide sequence ID" value="XM_052431206.1"/>
</dbReference>
<dbReference type="EMBL" id="CT868036">
    <property type="protein sequence ID" value="CAK65120.1"/>
    <property type="molecule type" value="Genomic_DNA"/>
</dbReference>
<reference evidence="1 2" key="1">
    <citation type="journal article" date="2006" name="Nature">
        <title>Global trends of whole-genome duplications revealed by the ciliate Paramecium tetraurelia.</title>
        <authorList>
            <consortium name="Genoscope"/>
            <person name="Aury J.-M."/>
            <person name="Jaillon O."/>
            <person name="Duret L."/>
            <person name="Noel B."/>
            <person name="Jubin C."/>
            <person name="Porcel B.M."/>
            <person name="Segurens B."/>
            <person name="Daubin V."/>
            <person name="Anthouard V."/>
            <person name="Aiach N."/>
            <person name="Arnaiz O."/>
            <person name="Billaut A."/>
            <person name="Beisson J."/>
            <person name="Blanc I."/>
            <person name="Bouhouche K."/>
            <person name="Camara F."/>
            <person name="Duharcourt S."/>
            <person name="Guigo R."/>
            <person name="Gogendeau D."/>
            <person name="Katinka M."/>
            <person name="Keller A.-M."/>
            <person name="Kissmehl R."/>
            <person name="Klotz C."/>
            <person name="Koll F."/>
            <person name="Le Moue A."/>
            <person name="Lepere C."/>
            <person name="Malinsky S."/>
            <person name="Nowacki M."/>
            <person name="Nowak J.K."/>
            <person name="Plattner H."/>
            <person name="Poulain J."/>
            <person name="Ruiz F."/>
            <person name="Serrano V."/>
            <person name="Zagulski M."/>
            <person name="Dessen P."/>
            <person name="Betermier M."/>
            <person name="Weissenbach J."/>
            <person name="Scarpelli C."/>
            <person name="Schachter V."/>
            <person name="Sperling L."/>
            <person name="Meyer E."/>
            <person name="Cohen J."/>
            <person name="Wincker P."/>
        </authorList>
    </citation>
    <scope>NUCLEOTIDE SEQUENCE [LARGE SCALE GENOMIC DNA]</scope>
    <source>
        <strain evidence="1 2">Stock d4-2</strain>
    </source>
</reference>
<gene>
    <name evidence="1" type="ORF">GSPATT00034598001</name>
</gene>
<dbReference type="InParanoid" id="A0C2V3"/>
<keyword evidence="2" id="KW-1185">Reference proteome</keyword>
<organism evidence="1 2">
    <name type="scientific">Paramecium tetraurelia</name>
    <dbReference type="NCBI Taxonomy" id="5888"/>
    <lineage>
        <taxon>Eukaryota</taxon>
        <taxon>Sar</taxon>
        <taxon>Alveolata</taxon>
        <taxon>Ciliophora</taxon>
        <taxon>Intramacronucleata</taxon>
        <taxon>Oligohymenophorea</taxon>
        <taxon>Peniculida</taxon>
        <taxon>Parameciidae</taxon>
        <taxon>Paramecium</taxon>
    </lineage>
</organism>
<dbReference type="Proteomes" id="UP000000600">
    <property type="component" value="Unassembled WGS sequence"/>
</dbReference>
<name>A0C2V3_PARTE</name>
<accession>A0C2V3</accession>
<dbReference type="AlphaFoldDB" id="A0C2V3"/>
<proteinExistence type="predicted"/>
<sequence length="39" mass="4638">MAYLILIHQLNQISIIKNSVHYQSIQSFAKYLFNDKIEI</sequence>
<dbReference type="HOGENOM" id="CLU_3321130_0_0_1"/>
<dbReference type="GeneID" id="76803740"/>
<evidence type="ECO:0000313" key="2">
    <source>
        <dbReference type="Proteomes" id="UP000000600"/>
    </source>
</evidence>
<protein>
    <submittedName>
        <fullName evidence="1">Uncharacterized protein</fullName>
    </submittedName>
</protein>